<evidence type="ECO:0000313" key="1">
    <source>
        <dbReference type="EMBL" id="OHA64705.1"/>
    </source>
</evidence>
<name>A0A1G2QVR5_9BACT</name>
<dbReference type="AlphaFoldDB" id="A0A1G2QVR5"/>
<gene>
    <name evidence="1" type="ORF">A2843_00285</name>
</gene>
<comment type="caution">
    <text evidence="1">The sequence shown here is derived from an EMBL/GenBank/DDBJ whole genome shotgun (WGS) entry which is preliminary data.</text>
</comment>
<dbReference type="EMBL" id="MHTS01000009">
    <property type="protein sequence ID" value="OHA64705.1"/>
    <property type="molecule type" value="Genomic_DNA"/>
</dbReference>
<proteinExistence type="predicted"/>
<evidence type="ECO:0000313" key="2">
    <source>
        <dbReference type="Proteomes" id="UP000178170"/>
    </source>
</evidence>
<protein>
    <submittedName>
        <fullName evidence="1">Uncharacterized protein</fullName>
    </submittedName>
</protein>
<sequence>MKFSINLSGKTLYTFMRECGYAPAFAPRKPAAAGGGGQESAFHRFLAGRSYPKFHAYCAPAQDAKTAIINLHLDQKQASYKGSHAHSAEHEGPLLDEEAARIKALSR</sequence>
<organism evidence="1 2">
    <name type="scientific">Candidatus Wildermuthbacteria bacterium RIFCSPHIGHO2_01_FULL_48_27b</name>
    <dbReference type="NCBI Taxonomy" id="1802447"/>
    <lineage>
        <taxon>Bacteria</taxon>
        <taxon>Candidatus Wildermuthiibacteriota</taxon>
    </lineage>
</organism>
<dbReference type="Proteomes" id="UP000178170">
    <property type="component" value="Unassembled WGS sequence"/>
</dbReference>
<accession>A0A1G2QVR5</accession>
<reference evidence="1 2" key="1">
    <citation type="journal article" date="2016" name="Nat. Commun.">
        <title>Thousands of microbial genomes shed light on interconnected biogeochemical processes in an aquifer system.</title>
        <authorList>
            <person name="Anantharaman K."/>
            <person name="Brown C.T."/>
            <person name="Hug L.A."/>
            <person name="Sharon I."/>
            <person name="Castelle C.J."/>
            <person name="Probst A.J."/>
            <person name="Thomas B.C."/>
            <person name="Singh A."/>
            <person name="Wilkins M.J."/>
            <person name="Karaoz U."/>
            <person name="Brodie E.L."/>
            <person name="Williams K.H."/>
            <person name="Hubbard S.S."/>
            <person name="Banfield J.F."/>
        </authorList>
    </citation>
    <scope>NUCLEOTIDE SEQUENCE [LARGE SCALE GENOMIC DNA]</scope>
</reference>